<evidence type="ECO:0000313" key="4">
    <source>
        <dbReference type="Proteomes" id="UP000290273"/>
    </source>
</evidence>
<accession>A0A4Q0V9M3</accession>
<name>A0A4Q0V9M3_CLOTA</name>
<dbReference type="EMBL" id="QMAP01000022">
    <property type="protein sequence ID" value="RXI44056.1"/>
    <property type="molecule type" value="Genomic_DNA"/>
</dbReference>
<evidence type="ECO:0000313" key="2">
    <source>
        <dbReference type="EMBL" id="RXI44056.1"/>
    </source>
</evidence>
<gene>
    <name evidence="2" type="ORF">DP130_13785</name>
    <name evidence="3" type="ORF">DP131_06160</name>
</gene>
<evidence type="ECO:0000313" key="5">
    <source>
        <dbReference type="Proteomes" id="UP000290921"/>
    </source>
</evidence>
<organism evidence="2 5">
    <name type="scientific">Clostridium tetani</name>
    <dbReference type="NCBI Taxonomy" id="1513"/>
    <lineage>
        <taxon>Bacteria</taxon>
        <taxon>Bacillati</taxon>
        <taxon>Bacillota</taxon>
        <taxon>Clostridia</taxon>
        <taxon>Eubacteriales</taxon>
        <taxon>Clostridiaceae</taxon>
        <taxon>Clostridium</taxon>
    </lineage>
</organism>
<evidence type="ECO:0000256" key="1">
    <source>
        <dbReference type="SAM" id="Phobius"/>
    </source>
</evidence>
<proteinExistence type="predicted"/>
<dbReference type="GeneID" id="24255244"/>
<feature type="transmembrane region" description="Helical" evidence="1">
    <location>
        <begin position="7"/>
        <end position="25"/>
    </location>
</feature>
<dbReference type="AlphaFoldDB" id="A0A4Q0V9M3"/>
<sequence>MKYKNKYYLFIIFGVLIILFIDYKFTFNDIPSSMPSLKVRFDNGTFYATPNGYNWSSSKNSSSNLGYYSIEVAKEIKAIKVPKNSNLKLILSSDKGLKIFNVKQIIGTTIDNHTLKDINLNDNIIITPENNGEYIYYVYADWGDNHFVEYIIKIVVED</sequence>
<keyword evidence="1" id="KW-1133">Transmembrane helix</keyword>
<keyword evidence="1" id="KW-0472">Membrane</keyword>
<dbReference type="RefSeq" id="WP_011100809.1">
    <property type="nucleotide sequence ID" value="NZ_AP026809.1"/>
</dbReference>
<comment type="caution">
    <text evidence="2">The sequence shown here is derived from an EMBL/GenBank/DDBJ whole genome shotgun (WGS) entry which is preliminary data.</text>
</comment>
<reference evidence="4 5" key="1">
    <citation type="submission" date="2018-06" db="EMBL/GenBank/DDBJ databases">
        <title>Genome conservation of Clostridium tetani.</title>
        <authorList>
            <person name="Bruggemann H."/>
            <person name="Popoff M.R."/>
        </authorList>
    </citation>
    <scope>NUCLEOTIDE SEQUENCE [LARGE SCALE GENOMIC DNA]</scope>
    <source>
        <strain evidence="2 5">2017.061</strain>
        <strain evidence="3 4">63.05</strain>
    </source>
</reference>
<dbReference type="Proteomes" id="UP000290921">
    <property type="component" value="Unassembled WGS sequence"/>
</dbReference>
<protein>
    <submittedName>
        <fullName evidence="2">Uncharacterized protein</fullName>
    </submittedName>
</protein>
<dbReference type="EMBL" id="QMAU01000026">
    <property type="protein sequence ID" value="RXI57023.1"/>
    <property type="molecule type" value="Genomic_DNA"/>
</dbReference>
<evidence type="ECO:0000313" key="3">
    <source>
        <dbReference type="EMBL" id="RXI57023.1"/>
    </source>
</evidence>
<keyword evidence="1" id="KW-0812">Transmembrane</keyword>
<dbReference type="Proteomes" id="UP000290273">
    <property type="component" value="Unassembled WGS sequence"/>
</dbReference>